<sequence length="65" mass="8198">MAYYGAFYQSALHPLLLRINAYLMRWIRKKYRRLRTFKKAKACWQRVTRQYPRLFAHWAWTPAFW</sequence>
<accession>A0A2N8PR58</accession>
<dbReference type="AlphaFoldDB" id="A0A2N8PR58"/>
<dbReference type="RefSeq" id="WP_102922458.1">
    <property type="nucleotide sequence ID" value="NZ_LJSN01000001.1"/>
</dbReference>
<dbReference type="Proteomes" id="UP000236047">
    <property type="component" value="Unassembled WGS sequence"/>
</dbReference>
<feature type="transmembrane region" description="Helical" evidence="1">
    <location>
        <begin position="6"/>
        <end position="27"/>
    </location>
</feature>
<proteinExistence type="predicted"/>
<evidence type="ECO:0000256" key="1">
    <source>
        <dbReference type="SAM" id="Phobius"/>
    </source>
</evidence>
<keyword evidence="1" id="KW-0472">Membrane</keyword>
<reference evidence="3" key="1">
    <citation type="submission" date="2015-09" db="EMBL/GenBank/DDBJ databases">
        <authorList>
            <person name="Graham D.E."/>
            <person name="Mahan K.M."/>
            <person name="Klingeman D.M."/>
            <person name="Fida T."/>
            <person name="Giannone R.J."/>
            <person name="Hettich R.L."/>
            <person name="Parry R.J."/>
            <person name="Spain J.C."/>
        </authorList>
    </citation>
    <scope>NUCLEOTIDE SEQUENCE [LARGE SCALE GENOMIC DNA]</scope>
    <source>
        <strain evidence="3">JCM 4701</strain>
    </source>
</reference>
<evidence type="ECO:0000313" key="3">
    <source>
        <dbReference type="Proteomes" id="UP000236047"/>
    </source>
</evidence>
<keyword evidence="1" id="KW-1133">Transmembrane helix</keyword>
<keyword evidence="3" id="KW-1185">Reference proteome</keyword>
<protein>
    <submittedName>
        <fullName evidence="2">DNA polymerase</fullName>
    </submittedName>
</protein>
<gene>
    <name evidence="2" type="ORF">AOB60_01090</name>
</gene>
<keyword evidence="1" id="KW-0812">Transmembrane</keyword>
<comment type="caution">
    <text evidence="2">The sequence shown here is derived from an EMBL/GenBank/DDBJ whole genome shotgun (WGS) entry which is preliminary data.</text>
</comment>
<evidence type="ECO:0000313" key="2">
    <source>
        <dbReference type="EMBL" id="PNE43525.1"/>
    </source>
</evidence>
<organism evidence="2 3">
    <name type="scientific">Streptomyces noursei</name>
    <name type="common">Streptomyces albulus</name>
    <dbReference type="NCBI Taxonomy" id="1971"/>
    <lineage>
        <taxon>Bacteria</taxon>
        <taxon>Bacillati</taxon>
        <taxon>Actinomycetota</taxon>
        <taxon>Actinomycetes</taxon>
        <taxon>Kitasatosporales</taxon>
        <taxon>Streptomycetaceae</taxon>
        <taxon>Streptomyces</taxon>
    </lineage>
</organism>
<dbReference type="EMBL" id="LJSN01000001">
    <property type="protein sequence ID" value="PNE43525.1"/>
    <property type="molecule type" value="Genomic_DNA"/>
</dbReference>
<name>A0A2N8PR58_STRNR</name>